<gene>
    <name evidence="1" type="ORF">AQPW35_26420</name>
</gene>
<name>A0A480AQ56_9BURK</name>
<evidence type="ECO:0008006" key="3">
    <source>
        <dbReference type="Google" id="ProtNLM"/>
    </source>
</evidence>
<comment type="caution">
    <text evidence="1">The sequence shown here is derived from an EMBL/GenBank/DDBJ whole genome shotgun (WGS) entry which is preliminary data.</text>
</comment>
<evidence type="ECO:0000313" key="1">
    <source>
        <dbReference type="EMBL" id="GCL63561.1"/>
    </source>
</evidence>
<sequence length="131" mass="13951">MLALVLAGATAQAACGDSLPAAHRLLAEADGLQLAFAARPAPLPLGRHFALDIVVCPAAGQPLPATLVVDADMPAHRHGMNYRTTVTALGDGRFRVEGLLFHMAGRWRLLFDLPAANGQPARRLSREIDLR</sequence>
<proteinExistence type="predicted"/>
<dbReference type="Proteomes" id="UP000301751">
    <property type="component" value="Unassembled WGS sequence"/>
</dbReference>
<organism evidence="1 2">
    <name type="scientific">Pseudaquabacterium pictum</name>
    <dbReference type="NCBI Taxonomy" id="2315236"/>
    <lineage>
        <taxon>Bacteria</taxon>
        <taxon>Pseudomonadati</taxon>
        <taxon>Pseudomonadota</taxon>
        <taxon>Betaproteobacteria</taxon>
        <taxon>Burkholderiales</taxon>
        <taxon>Sphaerotilaceae</taxon>
        <taxon>Pseudaquabacterium</taxon>
    </lineage>
</organism>
<dbReference type="AlphaFoldDB" id="A0A480AQ56"/>
<keyword evidence="2" id="KW-1185">Reference proteome</keyword>
<accession>A0A480AQ56</accession>
<reference evidence="2" key="1">
    <citation type="submission" date="2019-03" db="EMBL/GenBank/DDBJ databases">
        <title>Aquabacterium pictum sp.nov., the first bacteriochlorophyll a-containing freshwater bacterium in the genus Aquabacterium of the class Betaproteobacteria.</title>
        <authorList>
            <person name="Hirose S."/>
            <person name="Tank M."/>
            <person name="Hara E."/>
            <person name="Tamaki H."/>
            <person name="Takaichi S."/>
            <person name="Haruta S."/>
            <person name="Hanada S."/>
        </authorList>
    </citation>
    <scope>NUCLEOTIDE SEQUENCE [LARGE SCALE GENOMIC DNA]</scope>
    <source>
        <strain evidence="2">W35</strain>
    </source>
</reference>
<evidence type="ECO:0000313" key="2">
    <source>
        <dbReference type="Proteomes" id="UP000301751"/>
    </source>
</evidence>
<protein>
    <recommendedName>
        <fullName evidence="3">YtkA-like domain-containing protein</fullName>
    </recommendedName>
</protein>
<dbReference type="EMBL" id="BJCL01000006">
    <property type="protein sequence ID" value="GCL63561.1"/>
    <property type="molecule type" value="Genomic_DNA"/>
</dbReference>